<dbReference type="Pfam" id="PF02798">
    <property type="entry name" value="GST_N"/>
    <property type="match status" value="2"/>
</dbReference>
<dbReference type="EMBL" id="CAJPVJ010005230">
    <property type="protein sequence ID" value="CAG2169353.1"/>
    <property type="molecule type" value="Genomic_DNA"/>
</dbReference>
<dbReference type="InterPro" id="IPR004046">
    <property type="entry name" value="GST_C"/>
</dbReference>
<dbReference type="SFLD" id="SFLDS00019">
    <property type="entry name" value="Glutathione_Transferase_(cytos"/>
    <property type="match status" value="3"/>
</dbReference>
<sequence>MPIELYYSRFSGPSRAVHMTARHLNIEIDIKAMDLSEGEHLKPDFIQLNPAHTVPTINDNGFVLWESRAIMQYLCNRYAPDSQLYPRDPKKRALVDRWLNYDMNLSNTLGEFFFTKVFLGVDPPQDKVDAVNNIIKIIDTVIGDNKYLTGDELTIADLSLLAGTIYIEWAQYDLSEYPNYQRWYSYLKTDLAYFAEINEFSEEEKHQMVDKVRAKFAAKAQHVPSRAAQMVARHLNIDINFKEVDLATKQQLNPDFLQLNLVHTVPTINDNGFVLWESRAIMQYLCNQYAPDSQLYPKDPKQRALVDRFLNFDISYSLSQKSVLGVKVFAGVDPPADKGVKVFAGVDPPADKVIAYENNLKLVDTLIGDNPYVTGDVLTIADLSLLASATFIEMADYHINGYPNYKRCRYSGPSRAVLMTARQLNIPVNLKPINLFEGEQMKPEFIKVNPAHTVPTIDDNGFSLWESRAIMQYLCNQYAPDSQLYPRDPKKRALVDRSLILSHQWLSQL</sequence>
<dbReference type="InterPro" id="IPR036282">
    <property type="entry name" value="Glutathione-S-Trfase_C_sf"/>
</dbReference>
<name>A0A7R9M231_9ACAR</name>
<dbReference type="Pfam" id="PF00043">
    <property type="entry name" value="GST_C"/>
    <property type="match status" value="1"/>
</dbReference>
<dbReference type="EMBL" id="OC920055">
    <property type="protein sequence ID" value="CAD7652166.1"/>
    <property type="molecule type" value="Genomic_DNA"/>
</dbReference>
<dbReference type="PANTHER" id="PTHR43969:SF9">
    <property type="entry name" value="GLUTATHIONE S TRANSFERASE D10, ISOFORM A-RELATED"/>
    <property type="match status" value="1"/>
</dbReference>
<evidence type="ECO:0000256" key="1">
    <source>
        <dbReference type="ARBA" id="ARBA00011738"/>
    </source>
</evidence>
<feature type="domain" description="GST C-terminal" evidence="3">
    <location>
        <begin position="299"/>
        <end position="445"/>
    </location>
</feature>
<dbReference type="CDD" id="cd03177">
    <property type="entry name" value="GST_C_Delta_Epsilon"/>
    <property type="match status" value="1"/>
</dbReference>
<gene>
    <name evidence="4" type="ORF">ONB1V03_LOCUS8831</name>
</gene>
<dbReference type="OrthoDB" id="6507003at2759"/>
<dbReference type="SFLD" id="SFLDG01153">
    <property type="entry name" value="Main.4:_Theta-like"/>
    <property type="match status" value="1"/>
</dbReference>
<dbReference type="Proteomes" id="UP000728032">
    <property type="component" value="Unassembled WGS sequence"/>
</dbReference>
<dbReference type="PANTHER" id="PTHR43969">
    <property type="entry name" value="GLUTATHIONE S TRANSFERASE D10, ISOFORM A-RELATED"/>
    <property type="match status" value="1"/>
</dbReference>
<organism evidence="4">
    <name type="scientific">Oppiella nova</name>
    <dbReference type="NCBI Taxonomy" id="334625"/>
    <lineage>
        <taxon>Eukaryota</taxon>
        <taxon>Metazoa</taxon>
        <taxon>Ecdysozoa</taxon>
        <taxon>Arthropoda</taxon>
        <taxon>Chelicerata</taxon>
        <taxon>Arachnida</taxon>
        <taxon>Acari</taxon>
        <taxon>Acariformes</taxon>
        <taxon>Sarcoptiformes</taxon>
        <taxon>Oribatida</taxon>
        <taxon>Brachypylina</taxon>
        <taxon>Oppioidea</taxon>
        <taxon>Oppiidae</taxon>
        <taxon>Oppiella</taxon>
    </lineage>
</organism>
<dbReference type="PROSITE" id="PS50404">
    <property type="entry name" value="GST_NTER"/>
    <property type="match status" value="3"/>
</dbReference>
<dbReference type="GO" id="GO:0006749">
    <property type="term" value="P:glutathione metabolic process"/>
    <property type="evidence" value="ECO:0007669"/>
    <property type="project" value="TreeGrafter"/>
</dbReference>
<evidence type="ECO:0000259" key="2">
    <source>
        <dbReference type="PROSITE" id="PS50404"/>
    </source>
</evidence>
<feature type="domain" description="GST N-terminal" evidence="2">
    <location>
        <begin position="401"/>
        <end position="482"/>
    </location>
</feature>
<dbReference type="FunFam" id="1.20.1050.10:FF:000007">
    <property type="entry name" value="Glutathione S-transferase 1-1"/>
    <property type="match status" value="1"/>
</dbReference>
<dbReference type="CDD" id="cd03045">
    <property type="entry name" value="GST_N_Delta_Epsilon"/>
    <property type="match status" value="2"/>
</dbReference>
<dbReference type="InterPro" id="IPR004045">
    <property type="entry name" value="Glutathione_S-Trfase_N"/>
</dbReference>
<dbReference type="Gene3D" id="1.20.1050.10">
    <property type="match status" value="2"/>
</dbReference>
<keyword evidence="5" id="KW-1185">Reference proteome</keyword>
<protein>
    <recommendedName>
        <fullName evidence="6">Glutathione S-transferase</fullName>
    </recommendedName>
</protein>
<dbReference type="AlphaFoldDB" id="A0A7R9M231"/>
<dbReference type="InterPro" id="IPR040079">
    <property type="entry name" value="Glutathione_S-Trfase"/>
</dbReference>
<dbReference type="SUPFAM" id="SSF52833">
    <property type="entry name" value="Thioredoxin-like"/>
    <property type="match status" value="3"/>
</dbReference>
<evidence type="ECO:0008006" key="6">
    <source>
        <dbReference type="Google" id="ProtNLM"/>
    </source>
</evidence>
<accession>A0A7R9M231</accession>
<dbReference type="Gene3D" id="3.40.30.10">
    <property type="entry name" value="Glutaredoxin"/>
    <property type="match status" value="3"/>
</dbReference>
<dbReference type="PROSITE" id="PS50405">
    <property type="entry name" value="GST_CTER"/>
    <property type="match status" value="2"/>
</dbReference>
<dbReference type="FunFam" id="3.40.30.10:FF:000034">
    <property type="entry name" value="glutathione S-transferase 1"/>
    <property type="match status" value="2"/>
</dbReference>
<evidence type="ECO:0000313" key="4">
    <source>
        <dbReference type="EMBL" id="CAD7652166.1"/>
    </source>
</evidence>
<feature type="domain" description="GST N-terminal" evidence="2">
    <location>
        <begin position="1"/>
        <end position="82"/>
    </location>
</feature>
<feature type="domain" description="GST N-terminal" evidence="2">
    <location>
        <begin position="212"/>
        <end position="293"/>
    </location>
</feature>
<evidence type="ECO:0000313" key="5">
    <source>
        <dbReference type="Proteomes" id="UP000728032"/>
    </source>
</evidence>
<reference evidence="4" key="1">
    <citation type="submission" date="2020-11" db="EMBL/GenBank/DDBJ databases">
        <authorList>
            <person name="Tran Van P."/>
        </authorList>
    </citation>
    <scope>NUCLEOTIDE SEQUENCE</scope>
</reference>
<feature type="domain" description="GST C-terminal" evidence="3">
    <location>
        <begin position="88"/>
        <end position="212"/>
    </location>
</feature>
<dbReference type="InterPro" id="IPR036249">
    <property type="entry name" value="Thioredoxin-like_sf"/>
</dbReference>
<dbReference type="Pfam" id="PF13417">
    <property type="entry name" value="GST_N_3"/>
    <property type="match status" value="1"/>
</dbReference>
<evidence type="ECO:0000259" key="3">
    <source>
        <dbReference type="PROSITE" id="PS50405"/>
    </source>
</evidence>
<comment type="subunit">
    <text evidence="1">Homodimer.</text>
</comment>
<dbReference type="InterPro" id="IPR010987">
    <property type="entry name" value="Glutathione-S-Trfase_C-like"/>
</dbReference>
<dbReference type="SUPFAM" id="SSF47616">
    <property type="entry name" value="GST C-terminal domain-like"/>
    <property type="match status" value="2"/>
</dbReference>
<dbReference type="GO" id="GO:0004364">
    <property type="term" value="F:glutathione transferase activity"/>
    <property type="evidence" value="ECO:0007669"/>
    <property type="project" value="TreeGrafter"/>
</dbReference>
<proteinExistence type="predicted"/>
<dbReference type="SFLD" id="SFLDG00358">
    <property type="entry name" value="Main_(cytGST)"/>
    <property type="match status" value="3"/>
</dbReference>